<dbReference type="AlphaFoldDB" id="A0A834W9B1"/>
<protein>
    <submittedName>
        <fullName evidence="3">Ribonuclease H</fullName>
    </submittedName>
</protein>
<dbReference type="Pfam" id="PF03372">
    <property type="entry name" value="Exo_endo_phos"/>
    <property type="match status" value="1"/>
</dbReference>
<sequence>MITIKKEGEEVQYVTLEFKPISYLRTKSSSSFGPSATNVIRVSDASVSDSDSSLDTPQSHSQPSENQPSQSAQQVQEQEDTFVDIMEIDEAPILNMEHHLMQQDKVLPFNVDSSFKTTDIIVDSGNIEASINEQQFLPINDLGFGFNANWVNHSAAQEEGYGIHFSSATPSSLLCTETPETFIDLNASPTLVNQWTLHFPYKGSNPLRSPRAVEFSGLSHMFTAPSTINEVPLMHGNGQVALKETFPQMNEEPIDFHVAFEDQEYGPFMLVQFFNHFIKINGLQFIWEDIVDHLLQLRPNVQAHFANDFASWASKSSTSKDLLQGWLTKFINPDVGLGLIIDNKGKEQGWDLFQVAFNYRKVLIFIPVVAGPFLACRLDWFFSFRLYSHIIEKWALFGSVSLCQMYEAFQVFTPPTQSVKRAREEELDEEIVPCQYKKRKRLKQLTKEYRPQFVYLSETMLQLSSVANTMSNLGYDQHVGTNACEGISTQGERFIFTCVYGHPKAAQRWNLWNYLQQKSTQVTSPWIIMGDFNQVLTSSENLSRCTSLKEADQLRNLVDSTDLIDLQAQGNWYTWHNGRLGDEAVWERLDKCFCNIDWLEKFPHTNILSLASVCSDHSPLVVRMYECIPHRHRPFRFEAMWLLDDGCEKVVTDAWLINKRGSLSYMFVQKCKEVKSSLKCWNRNSFGHVQFQIKQLNEELESIQHALPTSDYPPHSLLVQENIVRRKLEDLLTKEEIMWAQKARQLWLVQGDRNTKYFHAVVKKRRVHNQFTRIKKSIGEWSSDYAEMEGLALDYFKNVYTYENKPSRSEIESLLDSLEIPVLNEHEIHQLQAPITNDEIEKALFLMKPDKAPGPDGLPPMFFQNFWPVIQQDLIASVKSIFQRGFLLKELNQTLITLIPKHQCLNNLKISGLSACAM</sequence>
<name>A0A834W9B1_9FABA</name>
<feature type="compositionally biased region" description="Low complexity" evidence="1">
    <location>
        <begin position="43"/>
        <end position="55"/>
    </location>
</feature>
<evidence type="ECO:0000259" key="2">
    <source>
        <dbReference type="Pfam" id="PF03372"/>
    </source>
</evidence>
<dbReference type="InterPro" id="IPR005135">
    <property type="entry name" value="Endo/exonuclease/phosphatase"/>
</dbReference>
<dbReference type="GO" id="GO:0003824">
    <property type="term" value="F:catalytic activity"/>
    <property type="evidence" value="ECO:0007669"/>
    <property type="project" value="InterPro"/>
</dbReference>
<dbReference type="PANTHER" id="PTHR33710:SF71">
    <property type="entry name" value="ENDONUCLEASE_EXONUCLEASE_PHOSPHATASE DOMAIN-CONTAINING PROTEIN"/>
    <property type="match status" value="1"/>
</dbReference>
<evidence type="ECO:0000256" key="1">
    <source>
        <dbReference type="SAM" id="MobiDB-lite"/>
    </source>
</evidence>
<comment type="caution">
    <text evidence="3">The sequence shown here is derived from an EMBL/GenBank/DDBJ whole genome shotgun (WGS) entry which is preliminary data.</text>
</comment>
<evidence type="ECO:0000313" key="3">
    <source>
        <dbReference type="EMBL" id="KAF7815045.1"/>
    </source>
</evidence>
<keyword evidence="4" id="KW-1185">Reference proteome</keyword>
<feature type="region of interest" description="Disordered" evidence="1">
    <location>
        <begin position="43"/>
        <end position="78"/>
    </location>
</feature>
<dbReference type="Gene3D" id="3.60.10.10">
    <property type="entry name" value="Endonuclease/exonuclease/phosphatase"/>
    <property type="match status" value="1"/>
</dbReference>
<proteinExistence type="predicted"/>
<feature type="compositionally biased region" description="Low complexity" evidence="1">
    <location>
        <begin position="67"/>
        <end position="76"/>
    </location>
</feature>
<dbReference type="InterPro" id="IPR036691">
    <property type="entry name" value="Endo/exonu/phosph_ase_sf"/>
</dbReference>
<feature type="compositionally biased region" description="Polar residues" evidence="1">
    <location>
        <begin position="56"/>
        <end position="66"/>
    </location>
</feature>
<gene>
    <name evidence="3" type="ORF">G2W53_029014</name>
</gene>
<dbReference type="EMBL" id="JAAIUW010000009">
    <property type="protein sequence ID" value="KAF7815045.1"/>
    <property type="molecule type" value="Genomic_DNA"/>
</dbReference>
<dbReference type="SUPFAM" id="SSF56219">
    <property type="entry name" value="DNase I-like"/>
    <property type="match status" value="1"/>
</dbReference>
<reference evidence="3" key="1">
    <citation type="submission" date="2020-09" db="EMBL/GenBank/DDBJ databases">
        <title>Genome-Enabled Discovery of Anthraquinone Biosynthesis in Senna tora.</title>
        <authorList>
            <person name="Kang S.-H."/>
            <person name="Pandey R.P."/>
            <person name="Lee C.-M."/>
            <person name="Sim J.-S."/>
            <person name="Jeong J.-T."/>
            <person name="Choi B.-S."/>
            <person name="Jung M."/>
            <person name="Ginzburg D."/>
            <person name="Zhao K."/>
            <person name="Won S.Y."/>
            <person name="Oh T.-J."/>
            <person name="Yu Y."/>
            <person name="Kim N.-H."/>
            <person name="Lee O.R."/>
            <person name="Lee T.-H."/>
            <person name="Bashyal P."/>
            <person name="Kim T.-S."/>
            <person name="Lee W.-H."/>
            <person name="Kawkins C."/>
            <person name="Kim C.-K."/>
            <person name="Kim J.S."/>
            <person name="Ahn B.O."/>
            <person name="Rhee S.Y."/>
            <person name="Sohng J.K."/>
        </authorList>
    </citation>
    <scope>NUCLEOTIDE SEQUENCE</scope>
    <source>
        <tissue evidence="3">Leaf</tissue>
    </source>
</reference>
<organism evidence="3 4">
    <name type="scientific">Senna tora</name>
    <dbReference type="NCBI Taxonomy" id="362788"/>
    <lineage>
        <taxon>Eukaryota</taxon>
        <taxon>Viridiplantae</taxon>
        <taxon>Streptophyta</taxon>
        <taxon>Embryophyta</taxon>
        <taxon>Tracheophyta</taxon>
        <taxon>Spermatophyta</taxon>
        <taxon>Magnoliopsida</taxon>
        <taxon>eudicotyledons</taxon>
        <taxon>Gunneridae</taxon>
        <taxon>Pentapetalae</taxon>
        <taxon>rosids</taxon>
        <taxon>fabids</taxon>
        <taxon>Fabales</taxon>
        <taxon>Fabaceae</taxon>
        <taxon>Caesalpinioideae</taxon>
        <taxon>Cassia clade</taxon>
        <taxon>Senna</taxon>
    </lineage>
</organism>
<dbReference type="Proteomes" id="UP000634136">
    <property type="component" value="Unassembled WGS sequence"/>
</dbReference>
<dbReference type="OrthoDB" id="428918at2759"/>
<evidence type="ECO:0000313" key="4">
    <source>
        <dbReference type="Proteomes" id="UP000634136"/>
    </source>
</evidence>
<dbReference type="PANTHER" id="PTHR33710">
    <property type="entry name" value="BNAC02G09200D PROTEIN"/>
    <property type="match status" value="1"/>
</dbReference>
<accession>A0A834W9B1</accession>
<feature type="domain" description="Endonuclease/exonuclease/phosphatase" evidence="2">
    <location>
        <begin position="492"/>
        <end position="617"/>
    </location>
</feature>